<dbReference type="EMBL" id="PCRF01000075">
    <property type="protein sequence ID" value="PIP16540.1"/>
    <property type="molecule type" value="Genomic_DNA"/>
</dbReference>
<dbReference type="InterPro" id="IPR001227">
    <property type="entry name" value="Ac_transferase_dom_sf"/>
</dbReference>
<dbReference type="PANTHER" id="PTHR43074:SF1">
    <property type="entry name" value="BETA-KETOACYL SYNTHASE FAMILY PROTEIN-RELATED"/>
    <property type="match status" value="1"/>
</dbReference>
<dbReference type="InterPro" id="IPR014043">
    <property type="entry name" value="Acyl_transferase_dom"/>
</dbReference>
<accession>A0A2G9YBE5</accession>
<comment type="caution">
    <text evidence="2">The sequence shown here is derived from an EMBL/GenBank/DDBJ whole genome shotgun (WGS) entry which is preliminary data.</text>
</comment>
<name>A0A2G9YBE5_9BACT</name>
<reference evidence="2 3" key="1">
    <citation type="submission" date="2017-09" db="EMBL/GenBank/DDBJ databases">
        <title>Depth-based differentiation of microbial function through sediment-hosted aquifers and enrichment of novel symbionts in the deep terrestrial subsurface.</title>
        <authorList>
            <person name="Probst A.J."/>
            <person name="Ladd B."/>
            <person name="Jarett J.K."/>
            <person name="Geller-Mcgrath D.E."/>
            <person name="Sieber C.M."/>
            <person name="Emerson J.B."/>
            <person name="Anantharaman K."/>
            <person name="Thomas B.C."/>
            <person name="Malmstrom R."/>
            <person name="Stieglmeier M."/>
            <person name="Klingl A."/>
            <person name="Woyke T."/>
            <person name="Ryan C.M."/>
            <person name="Banfield J.F."/>
        </authorList>
    </citation>
    <scope>NUCLEOTIDE SEQUENCE [LARGE SCALE GENOMIC DNA]</scope>
    <source>
        <strain evidence="2">CG23_combo_of_CG06-09_8_20_14_all_48_7</strain>
    </source>
</reference>
<evidence type="ECO:0000313" key="2">
    <source>
        <dbReference type="EMBL" id="PIP16540.1"/>
    </source>
</evidence>
<dbReference type="SUPFAM" id="SSF52151">
    <property type="entry name" value="FabD/lysophospholipase-like"/>
    <property type="match status" value="1"/>
</dbReference>
<organism evidence="2 3">
    <name type="scientific">bacterium (Candidatus Ratteibacteria) CG23_combo_of_CG06-09_8_20_14_all_48_7</name>
    <dbReference type="NCBI Taxonomy" id="2014292"/>
    <lineage>
        <taxon>Bacteria</taxon>
        <taxon>Candidatus Ratteibacteria</taxon>
    </lineage>
</organism>
<dbReference type="GO" id="GO:0016740">
    <property type="term" value="F:transferase activity"/>
    <property type="evidence" value="ECO:0007669"/>
    <property type="project" value="InterPro"/>
</dbReference>
<dbReference type="InterPro" id="IPR052568">
    <property type="entry name" value="PKS-FAS_Synthase"/>
</dbReference>
<proteinExistence type="predicted"/>
<dbReference type="Proteomes" id="UP000230392">
    <property type="component" value="Unassembled WGS sequence"/>
</dbReference>
<dbReference type="PANTHER" id="PTHR43074">
    <property type="entry name" value="OMEGA-3 POLYUNSATURATED FATTY ACID SYNTHASE PFAB-RELATED"/>
    <property type="match status" value="1"/>
</dbReference>
<evidence type="ECO:0000259" key="1">
    <source>
        <dbReference type="SMART" id="SM00827"/>
    </source>
</evidence>
<evidence type="ECO:0000313" key="3">
    <source>
        <dbReference type="Proteomes" id="UP000230392"/>
    </source>
</evidence>
<feature type="domain" description="Malonyl-CoA:ACP transacylase (MAT)" evidence="1">
    <location>
        <begin position="121"/>
        <end position="281"/>
    </location>
</feature>
<dbReference type="Pfam" id="PF00698">
    <property type="entry name" value="Acyl_transf_1"/>
    <property type="match status" value="1"/>
</dbReference>
<protein>
    <recommendedName>
        <fullName evidence="1">Malonyl-CoA:ACP transacylase (MAT) domain-containing protein</fullName>
    </recommendedName>
</protein>
<dbReference type="AlphaFoldDB" id="A0A2G9YBE5"/>
<dbReference type="InterPro" id="IPR016035">
    <property type="entry name" value="Acyl_Trfase/lysoPLipase"/>
</dbReference>
<sequence length="281" mass="30234">MKNNWPGEVFLWSGGFREEIINAVGSLAQVLGKGQKINLRDLAYTRIPPPKPSPTMGGGKGGPTDVRLAMVAESVDDLKDKLTTAKEILENPPQSPFCKGGRGGVYYSQEDLAKGNKLAFLFPGQGSQRPNMLRDLTLSFAEVRQAFARADEVLEERLPKRLSEFIFPAPSATPQEENERLQELTRTNVAQPALGAAEMGLGHLLNSFGVVPDMLAGHSSGEYAALAAAGVFTEEDLYDVLEYRGASIIATAESGLTANQKLGTMLAVAAAPVEIEKFVKD</sequence>
<dbReference type="SMART" id="SM00827">
    <property type="entry name" value="PKS_AT"/>
    <property type="match status" value="1"/>
</dbReference>
<feature type="non-terminal residue" evidence="2">
    <location>
        <position position="281"/>
    </location>
</feature>
<dbReference type="Gene3D" id="3.40.366.10">
    <property type="entry name" value="Malonyl-Coenzyme A Acyl Carrier Protein, domain 2"/>
    <property type="match status" value="1"/>
</dbReference>
<gene>
    <name evidence="2" type="ORF">COX46_01625</name>
</gene>